<dbReference type="InterPro" id="IPR000467">
    <property type="entry name" value="G_patch_dom"/>
</dbReference>
<evidence type="ECO:0000313" key="4">
    <source>
        <dbReference type="RefSeq" id="XP_015075363.1"/>
    </source>
</evidence>
<evidence type="ECO:0000313" key="3">
    <source>
        <dbReference type="Proteomes" id="UP000694930"/>
    </source>
</evidence>
<dbReference type="PANTHER" id="PTHR32108">
    <property type="entry name" value="DNA-DIRECTED RNA POLYMERASE SUBUNIT ALPHA"/>
    <property type="match status" value="1"/>
</dbReference>
<feature type="domain" description="G-patch" evidence="2">
    <location>
        <begin position="533"/>
        <end position="579"/>
    </location>
</feature>
<evidence type="ECO:0000256" key="1">
    <source>
        <dbReference type="SAM" id="MobiDB-lite"/>
    </source>
</evidence>
<evidence type="ECO:0000259" key="2">
    <source>
        <dbReference type="PROSITE" id="PS50174"/>
    </source>
</evidence>
<feature type="region of interest" description="Disordered" evidence="1">
    <location>
        <begin position="159"/>
        <end position="224"/>
    </location>
</feature>
<feature type="compositionally biased region" description="Polar residues" evidence="1">
    <location>
        <begin position="194"/>
        <end position="209"/>
    </location>
</feature>
<proteinExistence type="predicted"/>
<dbReference type="PANTHER" id="PTHR32108:SF10">
    <property type="entry name" value="G-PATCH DOMAIN-CONTAINING PROTEIN"/>
    <property type="match status" value="1"/>
</dbReference>
<dbReference type="GeneID" id="107019357"/>
<feature type="region of interest" description="Disordered" evidence="1">
    <location>
        <begin position="1"/>
        <end position="119"/>
    </location>
</feature>
<feature type="compositionally biased region" description="Low complexity" evidence="1">
    <location>
        <begin position="83"/>
        <end position="108"/>
    </location>
</feature>
<accession>A0ABM1GSQ0</accession>
<dbReference type="PROSITE" id="PS50174">
    <property type="entry name" value="G_PATCH"/>
    <property type="match status" value="1"/>
</dbReference>
<keyword evidence="3" id="KW-1185">Reference proteome</keyword>
<protein>
    <submittedName>
        <fullName evidence="4">Uncharacterized protein LOC107019357</fullName>
    </submittedName>
</protein>
<reference evidence="4" key="2">
    <citation type="submission" date="2025-08" db="UniProtKB">
        <authorList>
            <consortium name="RefSeq"/>
        </authorList>
    </citation>
    <scope>IDENTIFICATION</scope>
</reference>
<dbReference type="RefSeq" id="XP_015075363.1">
    <property type="nucleotide sequence ID" value="XM_015219877.1"/>
</dbReference>
<feature type="compositionally biased region" description="Basic and acidic residues" evidence="1">
    <location>
        <begin position="159"/>
        <end position="181"/>
    </location>
</feature>
<feature type="compositionally biased region" description="Basic and acidic residues" evidence="1">
    <location>
        <begin position="1"/>
        <end position="10"/>
    </location>
</feature>
<feature type="compositionally biased region" description="Polar residues" evidence="1">
    <location>
        <begin position="30"/>
        <end position="71"/>
    </location>
</feature>
<organism evidence="3 4">
    <name type="scientific">Solanum pennellii</name>
    <name type="common">Tomato</name>
    <name type="synonym">Lycopersicon pennellii</name>
    <dbReference type="NCBI Taxonomy" id="28526"/>
    <lineage>
        <taxon>Eukaryota</taxon>
        <taxon>Viridiplantae</taxon>
        <taxon>Streptophyta</taxon>
        <taxon>Embryophyta</taxon>
        <taxon>Tracheophyta</taxon>
        <taxon>Spermatophyta</taxon>
        <taxon>Magnoliopsida</taxon>
        <taxon>eudicotyledons</taxon>
        <taxon>Gunneridae</taxon>
        <taxon>Pentapetalae</taxon>
        <taxon>asterids</taxon>
        <taxon>lamiids</taxon>
        <taxon>Solanales</taxon>
        <taxon>Solanaceae</taxon>
        <taxon>Solanoideae</taxon>
        <taxon>Solaneae</taxon>
        <taxon>Solanum</taxon>
        <taxon>Solanum subgen. Lycopersicon</taxon>
    </lineage>
</organism>
<sequence>MRVEMQRRQDLPPPGFAANAVDGRLPIYLPSSNMDPTQNQPSTPVQNPSIIDLSTQNPRYASTSYQNPPSFQNNYPQMPPYPQNINLQTAPPPQNQNQNQKQNAFNPQTPHHHLNQNTNPQTYLQNYQTSQNALSPSVAPPLPKRDTFQILVPTEHDVHGSELDHYEEHENEWRAKEDSSYRESPPVHQVQDPLYQNSPPNYQDSSLKYQANPYPKSQDPRPNIRNYQQDLIDQDVVSLQPASPNVNTNPLPKHRDSNVNMIETDEDLCETKMITPIIHDDLERAVSSLSVKEKREFVVLTPAKAVALVPSESLVKPKFVIETIAAQGMTTSGRCYNPGDLALGGQKKDQAKGPIIKGEAEEFKRRMKPKYYSIVKHLEKTPAHISVWALLMSFQSHRQALMKDLDDTYRPADTSSDNVATLIYQVIGGHRINFCEDEMPVEGRSHNKALHIIVVCRKKVVNHVLVDDGSGLSICPLSMLRQLRFDLGKLEKNQVNVRAFNGIQRDTLGAAVHPYGWSRPLYSPSDNEARVEERRAGYSWRGESPWQTGYGLGRDSRGIIEPVPVLVKGSRYGLGYIHTDDDMKYADHEDLKEGICDLFEEIDAVVEEEVELAGIRDAEPGEVLRNWTSTPILIPQTLRDDEVDDYEEESEKLDYVAKEFRQFENQHKPNLEEA</sequence>
<dbReference type="Proteomes" id="UP000694930">
    <property type="component" value="Chromosome 5"/>
</dbReference>
<reference evidence="3" key="1">
    <citation type="journal article" date="2014" name="Nat. Genet.">
        <title>The genome of the stress-tolerant wild tomato species Solanum pennellii.</title>
        <authorList>
            <person name="Bolger A."/>
            <person name="Scossa F."/>
            <person name="Bolger M.E."/>
            <person name="Lanz C."/>
            <person name="Maumus F."/>
            <person name="Tohge T."/>
            <person name="Quesneville H."/>
            <person name="Alseekh S."/>
            <person name="Sorensen I."/>
            <person name="Lichtenstein G."/>
            <person name="Fich E.A."/>
            <person name="Conte M."/>
            <person name="Keller H."/>
            <person name="Schneeberger K."/>
            <person name="Schwacke R."/>
            <person name="Ofner I."/>
            <person name="Vrebalov J."/>
            <person name="Xu Y."/>
            <person name="Osorio S."/>
            <person name="Aflitos S.A."/>
            <person name="Schijlen E."/>
            <person name="Jimenez-Gomez J.M."/>
            <person name="Ryngajllo M."/>
            <person name="Kimura S."/>
            <person name="Kumar R."/>
            <person name="Koenig D."/>
            <person name="Headland L.R."/>
            <person name="Maloof J.N."/>
            <person name="Sinha N."/>
            <person name="van Ham R.C."/>
            <person name="Lankhorst R.K."/>
            <person name="Mao L."/>
            <person name="Vogel A."/>
            <person name="Arsova B."/>
            <person name="Panstruga R."/>
            <person name="Fei Z."/>
            <person name="Rose J.K."/>
            <person name="Zamir D."/>
            <person name="Carrari F."/>
            <person name="Giovannoni J.J."/>
            <person name="Weigel D."/>
            <person name="Usadel B."/>
            <person name="Fernie A.R."/>
        </authorList>
    </citation>
    <scope>NUCLEOTIDE SEQUENCE [LARGE SCALE GENOMIC DNA]</scope>
    <source>
        <strain evidence="3">cv. LA0716</strain>
    </source>
</reference>
<name>A0ABM1GSQ0_SOLPN</name>
<gene>
    <name evidence="4" type="primary">LOC107019357</name>
</gene>